<feature type="transmembrane region" description="Helical" evidence="9">
    <location>
        <begin position="207"/>
        <end position="226"/>
    </location>
</feature>
<comment type="subcellular location">
    <subcellularLocation>
        <location evidence="1">Cell membrane</location>
        <topology evidence="1">Multi-pass membrane protein</topology>
    </subcellularLocation>
</comment>
<evidence type="ECO:0000256" key="9">
    <source>
        <dbReference type="SAM" id="Phobius"/>
    </source>
</evidence>
<reference evidence="11" key="2">
    <citation type="submission" date="2023-01" db="EMBL/GenBank/DDBJ databases">
        <authorList>
            <person name="Sun Q."/>
            <person name="Evtushenko L."/>
        </authorList>
    </citation>
    <scope>NUCLEOTIDE SEQUENCE</scope>
    <source>
        <strain evidence="11">VKM Ac-1940</strain>
    </source>
</reference>
<dbReference type="GO" id="GO:1990961">
    <property type="term" value="P:xenobiotic detoxification by transmembrane export across the plasma membrane"/>
    <property type="evidence" value="ECO:0007669"/>
    <property type="project" value="InterPro"/>
</dbReference>
<gene>
    <name evidence="11" type="ORF">GCM10017591_05590</name>
</gene>
<keyword evidence="7 9" id="KW-0472">Membrane</keyword>
<dbReference type="RefSeq" id="WP_204962985.1">
    <property type="nucleotide sequence ID" value="NZ_BAAAUR010000008.1"/>
</dbReference>
<protein>
    <submittedName>
        <fullName evidence="11">Multidrug resistance transporter, Bcr/CflA family protein</fullName>
    </submittedName>
</protein>
<keyword evidence="5 9" id="KW-0812">Transmembrane</keyword>
<dbReference type="CDD" id="cd17320">
    <property type="entry name" value="MFS_MdfA_MDR_like"/>
    <property type="match status" value="1"/>
</dbReference>
<keyword evidence="3" id="KW-0813">Transport</keyword>
<evidence type="ECO:0000256" key="7">
    <source>
        <dbReference type="ARBA" id="ARBA00023136"/>
    </source>
</evidence>
<dbReference type="InterPro" id="IPR011701">
    <property type="entry name" value="MFS"/>
</dbReference>
<feature type="transmembrane region" description="Helical" evidence="9">
    <location>
        <begin position="117"/>
        <end position="135"/>
    </location>
</feature>
<feature type="transmembrane region" description="Helical" evidence="9">
    <location>
        <begin position="180"/>
        <end position="201"/>
    </location>
</feature>
<evidence type="ECO:0000313" key="11">
    <source>
        <dbReference type="EMBL" id="GLJ94498.1"/>
    </source>
</evidence>
<dbReference type="EMBL" id="BSER01000002">
    <property type="protein sequence ID" value="GLJ94498.1"/>
    <property type="molecule type" value="Genomic_DNA"/>
</dbReference>
<accession>A0A9W6HL32</accession>
<dbReference type="PANTHER" id="PTHR23502">
    <property type="entry name" value="MAJOR FACILITATOR SUPERFAMILY"/>
    <property type="match status" value="1"/>
</dbReference>
<feature type="domain" description="Major facilitator superfamily (MFS) profile" evidence="10">
    <location>
        <begin position="49"/>
        <end position="439"/>
    </location>
</feature>
<dbReference type="NCBIfam" id="TIGR00710">
    <property type="entry name" value="efflux_Bcr_CflA"/>
    <property type="match status" value="1"/>
</dbReference>
<feature type="transmembrane region" description="Helical" evidence="9">
    <location>
        <begin position="50"/>
        <end position="71"/>
    </location>
</feature>
<proteinExistence type="inferred from homology"/>
<feature type="transmembrane region" description="Helical" evidence="9">
    <location>
        <begin position="147"/>
        <end position="168"/>
    </location>
</feature>
<dbReference type="Proteomes" id="UP001142291">
    <property type="component" value="Unassembled WGS sequence"/>
</dbReference>
<dbReference type="PROSITE" id="PS50850">
    <property type="entry name" value="MFS"/>
    <property type="match status" value="1"/>
</dbReference>
<dbReference type="Gene3D" id="1.20.1720.10">
    <property type="entry name" value="Multidrug resistance protein D"/>
    <property type="match status" value="1"/>
</dbReference>
<evidence type="ECO:0000259" key="10">
    <source>
        <dbReference type="PROSITE" id="PS50850"/>
    </source>
</evidence>
<dbReference type="AlphaFoldDB" id="A0A9W6HL32"/>
<feature type="transmembrane region" description="Helical" evidence="9">
    <location>
        <begin position="294"/>
        <end position="314"/>
    </location>
</feature>
<evidence type="ECO:0000256" key="5">
    <source>
        <dbReference type="ARBA" id="ARBA00022692"/>
    </source>
</evidence>
<evidence type="ECO:0000256" key="8">
    <source>
        <dbReference type="SAM" id="MobiDB-lite"/>
    </source>
</evidence>
<dbReference type="Pfam" id="PF07690">
    <property type="entry name" value="MFS_1"/>
    <property type="match status" value="1"/>
</dbReference>
<name>A0A9W6HL32_9MICO</name>
<dbReference type="InterPro" id="IPR020846">
    <property type="entry name" value="MFS_dom"/>
</dbReference>
<sequence length="445" mass="45758">MRDTSTIPTAGHAASRPTSSTGAIRTLGSDPATAPIVLHPGDAIPASRRVVYILLLGALTALGPFTIDLYLPAFPVLQADFGTTAAAIQLTLTGTMIGFALGQLIVGPLSDQVGRRIPLLAVTALHVLASAAAALAPDLLLLSIARVLMGVGAAAGGVVAMAIVRDLFGGRRLVVMLSRLALVSGVAPVIAPLIGSALLAVMPWRGLFVVLAIYGTVMLVSAILLVPETLPKARRSAGGGRAVLQRYRSVFGDRVFLGVLIIGGMTFSGLFSYLSSSSFLFQEGYGFDAQQYGLLFAVNSLGIVFGVQLASRLAARFGPQWVLAVSTAVLVVAGSAIIVTDQFGLGLWGTMVPLFVFITACGFTFPCVQVLALDRHGAAAGTAASVLGACNFGVAGLISPIVGWVAHDAGITATTMASVMVGCAVIGCLALWLVVRPRTVERLAP</sequence>
<dbReference type="InterPro" id="IPR005829">
    <property type="entry name" value="Sugar_transporter_CS"/>
</dbReference>
<evidence type="ECO:0000256" key="2">
    <source>
        <dbReference type="ARBA" id="ARBA00006236"/>
    </source>
</evidence>
<feature type="transmembrane region" description="Helical" evidence="9">
    <location>
        <begin position="384"/>
        <end position="405"/>
    </location>
</feature>
<feature type="transmembrane region" description="Helical" evidence="9">
    <location>
        <begin position="321"/>
        <end position="339"/>
    </location>
</feature>
<feature type="transmembrane region" description="Helical" evidence="9">
    <location>
        <begin position="411"/>
        <end position="435"/>
    </location>
</feature>
<comment type="similarity">
    <text evidence="2">Belongs to the major facilitator superfamily. Bcr/CmlA family.</text>
</comment>
<evidence type="ECO:0000313" key="12">
    <source>
        <dbReference type="Proteomes" id="UP001142291"/>
    </source>
</evidence>
<reference evidence="11" key="1">
    <citation type="journal article" date="2014" name="Int. J. Syst. Evol. Microbiol.">
        <title>Complete genome sequence of Corynebacterium casei LMG S-19264T (=DSM 44701T), isolated from a smear-ripened cheese.</title>
        <authorList>
            <consortium name="US DOE Joint Genome Institute (JGI-PGF)"/>
            <person name="Walter F."/>
            <person name="Albersmeier A."/>
            <person name="Kalinowski J."/>
            <person name="Ruckert C."/>
        </authorList>
    </citation>
    <scope>NUCLEOTIDE SEQUENCE</scope>
    <source>
        <strain evidence="11">VKM Ac-1940</strain>
    </source>
</reference>
<keyword evidence="6 9" id="KW-1133">Transmembrane helix</keyword>
<comment type="caution">
    <text evidence="11">The sequence shown here is derived from an EMBL/GenBank/DDBJ whole genome shotgun (WGS) entry which is preliminary data.</text>
</comment>
<dbReference type="SUPFAM" id="SSF103473">
    <property type="entry name" value="MFS general substrate transporter"/>
    <property type="match status" value="1"/>
</dbReference>
<dbReference type="InterPro" id="IPR036259">
    <property type="entry name" value="MFS_trans_sf"/>
</dbReference>
<dbReference type="PROSITE" id="PS00216">
    <property type="entry name" value="SUGAR_TRANSPORT_1"/>
    <property type="match status" value="1"/>
</dbReference>
<feature type="transmembrane region" description="Helical" evidence="9">
    <location>
        <begin position="255"/>
        <end position="274"/>
    </location>
</feature>
<evidence type="ECO:0000256" key="6">
    <source>
        <dbReference type="ARBA" id="ARBA00022989"/>
    </source>
</evidence>
<feature type="region of interest" description="Disordered" evidence="8">
    <location>
        <begin position="1"/>
        <end position="23"/>
    </location>
</feature>
<keyword evidence="12" id="KW-1185">Reference proteome</keyword>
<evidence type="ECO:0000256" key="4">
    <source>
        <dbReference type="ARBA" id="ARBA00022475"/>
    </source>
</evidence>
<feature type="transmembrane region" description="Helical" evidence="9">
    <location>
        <begin position="83"/>
        <end position="105"/>
    </location>
</feature>
<evidence type="ECO:0000256" key="3">
    <source>
        <dbReference type="ARBA" id="ARBA00022448"/>
    </source>
</evidence>
<dbReference type="GO" id="GO:0042910">
    <property type="term" value="F:xenobiotic transmembrane transporter activity"/>
    <property type="evidence" value="ECO:0007669"/>
    <property type="project" value="InterPro"/>
</dbReference>
<keyword evidence="4" id="KW-1003">Cell membrane</keyword>
<dbReference type="GO" id="GO:0005886">
    <property type="term" value="C:plasma membrane"/>
    <property type="evidence" value="ECO:0007669"/>
    <property type="project" value="UniProtKB-SubCell"/>
</dbReference>
<dbReference type="PANTHER" id="PTHR23502:SF132">
    <property type="entry name" value="POLYAMINE TRANSPORTER 2-RELATED"/>
    <property type="match status" value="1"/>
</dbReference>
<dbReference type="InterPro" id="IPR004812">
    <property type="entry name" value="Efflux_drug-R_Bcr/CmlA"/>
</dbReference>
<feature type="transmembrane region" description="Helical" evidence="9">
    <location>
        <begin position="351"/>
        <end position="372"/>
    </location>
</feature>
<organism evidence="11 12">
    <name type="scientific">Microbacterium dextranolyticum</name>
    <dbReference type="NCBI Taxonomy" id="36806"/>
    <lineage>
        <taxon>Bacteria</taxon>
        <taxon>Bacillati</taxon>
        <taxon>Actinomycetota</taxon>
        <taxon>Actinomycetes</taxon>
        <taxon>Micrococcales</taxon>
        <taxon>Microbacteriaceae</taxon>
        <taxon>Microbacterium</taxon>
    </lineage>
</organism>
<evidence type="ECO:0000256" key="1">
    <source>
        <dbReference type="ARBA" id="ARBA00004651"/>
    </source>
</evidence>